<dbReference type="InterPro" id="IPR000683">
    <property type="entry name" value="Gfo/Idh/MocA-like_OxRdtase_N"/>
</dbReference>
<gene>
    <name evidence="3" type="ORF">ATL39_0223</name>
</gene>
<dbReference type="Pfam" id="PF01408">
    <property type="entry name" value="GFO_IDH_MocA"/>
    <property type="match status" value="1"/>
</dbReference>
<keyword evidence="4" id="KW-1185">Reference proteome</keyword>
<dbReference type="PANTHER" id="PTHR43249:SF1">
    <property type="entry name" value="D-GLUCOSIDE 3-DEHYDROGENASE"/>
    <property type="match status" value="1"/>
</dbReference>
<feature type="domain" description="GFO/IDH/MocA-like oxidoreductase" evidence="2">
    <location>
        <begin position="133"/>
        <end position="269"/>
    </location>
</feature>
<dbReference type="PANTHER" id="PTHR43249">
    <property type="entry name" value="UDP-N-ACETYL-2-AMINO-2-DEOXY-D-GLUCURONATE OXIDASE"/>
    <property type="match status" value="1"/>
</dbReference>
<evidence type="ECO:0000313" key="3">
    <source>
        <dbReference type="EMBL" id="RKD76011.1"/>
    </source>
</evidence>
<evidence type="ECO:0000259" key="1">
    <source>
        <dbReference type="Pfam" id="PF01408"/>
    </source>
</evidence>
<evidence type="ECO:0000313" key="4">
    <source>
        <dbReference type="Proteomes" id="UP000285120"/>
    </source>
</evidence>
<name>A0A419V7G4_9BACL</name>
<dbReference type="EMBL" id="RAPK01000006">
    <property type="protein sequence ID" value="RKD76011.1"/>
    <property type="molecule type" value="Genomic_DNA"/>
</dbReference>
<feature type="domain" description="Gfo/Idh/MocA-like oxidoreductase N-terminal" evidence="1">
    <location>
        <begin position="4"/>
        <end position="123"/>
    </location>
</feature>
<dbReference type="Gene3D" id="3.30.360.10">
    <property type="entry name" value="Dihydrodipicolinate Reductase, domain 2"/>
    <property type="match status" value="1"/>
</dbReference>
<dbReference type="SUPFAM" id="SSF55347">
    <property type="entry name" value="Glyceraldehyde-3-phosphate dehydrogenase-like, C-terminal domain"/>
    <property type="match status" value="1"/>
</dbReference>
<dbReference type="AlphaFoldDB" id="A0A419V7G4"/>
<dbReference type="OrthoDB" id="9815825at2"/>
<dbReference type="InterPro" id="IPR036291">
    <property type="entry name" value="NAD(P)-bd_dom_sf"/>
</dbReference>
<dbReference type="GO" id="GO:0000166">
    <property type="term" value="F:nucleotide binding"/>
    <property type="evidence" value="ECO:0007669"/>
    <property type="project" value="InterPro"/>
</dbReference>
<reference evidence="3 4" key="1">
    <citation type="submission" date="2018-09" db="EMBL/GenBank/DDBJ databases">
        <title>Genomic Encyclopedia of Archaeal and Bacterial Type Strains, Phase II (KMG-II): from individual species to whole genera.</title>
        <authorList>
            <person name="Goeker M."/>
        </authorList>
    </citation>
    <scope>NUCLEOTIDE SEQUENCE [LARGE SCALE GENOMIC DNA]</scope>
    <source>
        <strain evidence="3 4">DSM 17008</strain>
    </source>
</reference>
<dbReference type="InterPro" id="IPR055170">
    <property type="entry name" value="GFO_IDH_MocA-like_dom"/>
</dbReference>
<dbReference type="RefSeq" id="WP_120191434.1">
    <property type="nucleotide sequence ID" value="NZ_RAPK01000006.1"/>
</dbReference>
<accession>A0A419V7G4</accession>
<protein>
    <submittedName>
        <fullName evidence="3">Putative dehydrogenase</fullName>
    </submittedName>
</protein>
<dbReference type="Pfam" id="PF22725">
    <property type="entry name" value="GFO_IDH_MocA_C3"/>
    <property type="match status" value="1"/>
</dbReference>
<proteinExistence type="predicted"/>
<evidence type="ECO:0000259" key="2">
    <source>
        <dbReference type="Pfam" id="PF22725"/>
    </source>
</evidence>
<comment type="caution">
    <text evidence="3">The sequence shown here is derived from an EMBL/GenBank/DDBJ whole genome shotgun (WGS) entry which is preliminary data.</text>
</comment>
<dbReference type="Gene3D" id="3.40.50.720">
    <property type="entry name" value="NAD(P)-binding Rossmann-like Domain"/>
    <property type="match status" value="1"/>
</dbReference>
<sequence length="356" mass="40058">MDKLKIGIIGSGGIAQSRHIPTFQQLEEKVSIEGVYDINQDRAQEVAASFSIARVYHNIERMLEEVDAVIICTPNKFHADIAVQALNRGIHVLCEKPMAITTEECSRMIEAAEKTDSVLAVAFHYRFGPEAQIAKQMMENHEIGDPLVCRFQALRRRKVPGWGVFTNKELQGGGSLIDYGCHLLDLSLWLLGDPEPLEVMAKTYDRLSKAPNLTNEWGQFDHTTFNVEDHVTGYITFENDITLQLECSWAANIKEDTEQLSISGVEGGFQLFPFELYQAKYGTLLNSTAQINKIDNIEPYYQANNFVDACTGEAELIVKPEQAMKVTKIVEALYRSSESGQSVRFEENPTSFEESY</sequence>
<organism evidence="3 4">
    <name type="scientific">Sinobaca qinghaiensis</name>
    <dbReference type="NCBI Taxonomy" id="342944"/>
    <lineage>
        <taxon>Bacteria</taxon>
        <taxon>Bacillati</taxon>
        <taxon>Bacillota</taxon>
        <taxon>Bacilli</taxon>
        <taxon>Bacillales</taxon>
        <taxon>Sporolactobacillaceae</taxon>
        <taxon>Sinobaca</taxon>
    </lineage>
</organism>
<dbReference type="SUPFAM" id="SSF51735">
    <property type="entry name" value="NAD(P)-binding Rossmann-fold domains"/>
    <property type="match status" value="1"/>
</dbReference>
<dbReference type="InterPro" id="IPR052515">
    <property type="entry name" value="Gfo/Idh/MocA_Oxidoreductase"/>
</dbReference>
<dbReference type="Proteomes" id="UP000285120">
    <property type="component" value="Unassembled WGS sequence"/>
</dbReference>